<keyword evidence="1" id="KW-0472">Membrane</keyword>
<dbReference type="EMBL" id="BPLQ01001396">
    <property type="protein sequence ID" value="GIX81424.1"/>
    <property type="molecule type" value="Genomic_DNA"/>
</dbReference>
<keyword evidence="3" id="KW-1185">Reference proteome</keyword>
<keyword evidence="1" id="KW-0812">Transmembrane</keyword>
<dbReference type="Proteomes" id="UP001054837">
    <property type="component" value="Unassembled WGS sequence"/>
</dbReference>
<proteinExistence type="predicted"/>
<evidence type="ECO:0000313" key="3">
    <source>
        <dbReference type="Proteomes" id="UP001054837"/>
    </source>
</evidence>
<evidence type="ECO:0000256" key="1">
    <source>
        <dbReference type="SAM" id="Phobius"/>
    </source>
</evidence>
<gene>
    <name evidence="2" type="ORF">CDAR_400721</name>
</gene>
<accession>A0AAV4NAR1</accession>
<organism evidence="2 3">
    <name type="scientific">Caerostris darwini</name>
    <dbReference type="NCBI Taxonomy" id="1538125"/>
    <lineage>
        <taxon>Eukaryota</taxon>
        <taxon>Metazoa</taxon>
        <taxon>Ecdysozoa</taxon>
        <taxon>Arthropoda</taxon>
        <taxon>Chelicerata</taxon>
        <taxon>Arachnida</taxon>
        <taxon>Araneae</taxon>
        <taxon>Araneomorphae</taxon>
        <taxon>Entelegynae</taxon>
        <taxon>Araneoidea</taxon>
        <taxon>Araneidae</taxon>
        <taxon>Caerostris</taxon>
    </lineage>
</organism>
<keyword evidence="1" id="KW-1133">Transmembrane helix</keyword>
<evidence type="ECO:0000313" key="2">
    <source>
        <dbReference type="EMBL" id="GIX81424.1"/>
    </source>
</evidence>
<sequence length="561" mass="63511">MANVKIEEIEQNDTVENPSLIYFCKKDEAPYPALSILEPSSSSPQECIYYKKTNQKLLQIKRKLTRRDKIVYVHYKVSDVDPNEVLDLEPRYDLFENHLSQEKYRGSKITLIVKNSERKELLLSEIFYVPVDLRAYFRVKLNLPKAPNAVPEFHMQGKMVMSLKCDNERHESSRKDSLFSLVCIFLIFYLFLGVKENRDKIFNKMVTPFIRMTTSCIANSIYVSDSIMEDPIRDTVNDTSLKNSMVQDLDGSIVNNASLKNSLVQDLDGKILNNTNMKNSVVQEQNGSIVKDASLKNSMVQDLEGSMVNNPSLKDSIVHDQNGNIVNDASLKDSIVHDQNGDIVNDASLKDSIVHDQNGNIVNDASLKDSIVHDQNGNIVNDASLKDSIVHDQNGDIVNDASLKDSMAQDLIDSIANSANNLMVDDLQLNETIDKMPQTDKSRENDENLEHLIKDLLGGCGDEWEWMETAIAYVLSDIYGLSTMRKLASLDLQSAVTTSNLWFTLYLADINRDEALNKAVEVFLLDRIREARSKKASKIENPFKTADPFQIQKVCPWKVLK</sequence>
<dbReference type="AlphaFoldDB" id="A0AAV4NAR1"/>
<feature type="transmembrane region" description="Helical" evidence="1">
    <location>
        <begin position="177"/>
        <end position="194"/>
    </location>
</feature>
<comment type="caution">
    <text evidence="2">The sequence shown here is derived from an EMBL/GenBank/DDBJ whole genome shotgun (WGS) entry which is preliminary data.</text>
</comment>
<name>A0AAV4NAR1_9ARAC</name>
<protein>
    <submittedName>
        <fullName evidence="2">Uncharacterized protein</fullName>
    </submittedName>
</protein>
<reference evidence="2 3" key="1">
    <citation type="submission" date="2021-06" db="EMBL/GenBank/DDBJ databases">
        <title>Caerostris darwini draft genome.</title>
        <authorList>
            <person name="Kono N."/>
            <person name="Arakawa K."/>
        </authorList>
    </citation>
    <scope>NUCLEOTIDE SEQUENCE [LARGE SCALE GENOMIC DNA]</scope>
</reference>